<dbReference type="EMBL" id="BAAAHP010000094">
    <property type="protein sequence ID" value="GAA0939653.1"/>
    <property type="molecule type" value="Genomic_DNA"/>
</dbReference>
<protein>
    <submittedName>
        <fullName evidence="1">Uncharacterized protein</fullName>
    </submittedName>
</protein>
<sequence>MSLQLPVGSLTVLLGPALARHRVMAALDESTGRCASGHTAVQAVRLVAAPDDPVAERMHALEDVRRGGAAIVLVDRFTEGLASRDRAALLRELAALAGGRAVLVHDRDPVAALAVAGGALRVGASGELAYEPIGEPGYLAS</sequence>
<comment type="caution">
    <text evidence="1">The sequence shown here is derived from an EMBL/GenBank/DDBJ whole genome shotgun (WGS) entry which is preliminary data.</text>
</comment>
<reference evidence="1 2" key="1">
    <citation type="journal article" date="2019" name="Int. J. Syst. Evol. Microbiol.">
        <title>The Global Catalogue of Microorganisms (GCM) 10K type strain sequencing project: providing services to taxonomists for standard genome sequencing and annotation.</title>
        <authorList>
            <consortium name="The Broad Institute Genomics Platform"/>
            <consortium name="The Broad Institute Genome Sequencing Center for Infectious Disease"/>
            <person name="Wu L."/>
            <person name="Ma J."/>
        </authorList>
    </citation>
    <scope>NUCLEOTIDE SEQUENCE [LARGE SCALE GENOMIC DNA]</scope>
    <source>
        <strain evidence="1 2">JCM 11117</strain>
    </source>
</reference>
<evidence type="ECO:0000313" key="2">
    <source>
        <dbReference type="Proteomes" id="UP001499967"/>
    </source>
</evidence>
<organism evidence="1 2">
    <name type="scientific">Pseudonocardia zijingensis</name>
    <dbReference type="NCBI Taxonomy" id="153376"/>
    <lineage>
        <taxon>Bacteria</taxon>
        <taxon>Bacillati</taxon>
        <taxon>Actinomycetota</taxon>
        <taxon>Actinomycetes</taxon>
        <taxon>Pseudonocardiales</taxon>
        <taxon>Pseudonocardiaceae</taxon>
        <taxon>Pseudonocardia</taxon>
    </lineage>
</organism>
<dbReference type="RefSeq" id="WP_343942411.1">
    <property type="nucleotide sequence ID" value="NZ_BAAAHP010000094.1"/>
</dbReference>
<accession>A0ABN1Q9V2</accession>
<proteinExistence type="predicted"/>
<keyword evidence="2" id="KW-1185">Reference proteome</keyword>
<name>A0ABN1Q9V2_9PSEU</name>
<dbReference type="Proteomes" id="UP001499967">
    <property type="component" value="Unassembled WGS sequence"/>
</dbReference>
<gene>
    <name evidence="1" type="ORF">GCM10009559_34200</name>
</gene>
<evidence type="ECO:0000313" key="1">
    <source>
        <dbReference type="EMBL" id="GAA0939653.1"/>
    </source>
</evidence>